<evidence type="ECO:0000313" key="8">
    <source>
        <dbReference type="EMBL" id="CAF4147513.1"/>
    </source>
</evidence>
<protein>
    <submittedName>
        <fullName evidence="4">Uncharacterized protein</fullName>
    </submittedName>
</protein>
<accession>A0A815QAT5</accession>
<evidence type="ECO:0000313" key="1">
    <source>
        <dbReference type="EMBL" id="CAF1317506.1"/>
    </source>
</evidence>
<evidence type="ECO:0000313" key="2">
    <source>
        <dbReference type="EMBL" id="CAF1350552.1"/>
    </source>
</evidence>
<dbReference type="Proteomes" id="UP000663854">
    <property type="component" value="Unassembled WGS sequence"/>
</dbReference>
<dbReference type="Proteomes" id="UP000663870">
    <property type="component" value="Unassembled WGS sequence"/>
</dbReference>
<dbReference type="Proteomes" id="UP000663864">
    <property type="component" value="Unassembled WGS sequence"/>
</dbReference>
<proteinExistence type="predicted"/>
<evidence type="ECO:0000313" key="6">
    <source>
        <dbReference type="EMBL" id="CAF4095350.1"/>
    </source>
</evidence>
<dbReference type="AlphaFoldDB" id="A0A815QAT5"/>
<dbReference type="Proteomes" id="UP000663836">
    <property type="component" value="Unassembled WGS sequence"/>
</dbReference>
<comment type="caution">
    <text evidence="4">The sequence shown here is derived from an EMBL/GenBank/DDBJ whole genome shotgun (WGS) entry which is preliminary data.</text>
</comment>
<dbReference type="Proteomes" id="UP000663823">
    <property type="component" value="Unassembled WGS sequence"/>
</dbReference>
<dbReference type="Proteomes" id="UP000663889">
    <property type="component" value="Unassembled WGS sequence"/>
</dbReference>
<dbReference type="EMBL" id="CAJOBD010010117">
    <property type="protein sequence ID" value="CAF4147513.1"/>
    <property type="molecule type" value="Genomic_DNA"/>
</dbReference>
<evidence type="ECO:0000313" key="3">
    <source>
        <dbReference type="EMBL" id="CAF1399790.1"/>
    </source>
</evidence>
<dbReference type="EMBL" id="CAJNOL010004228">
    <property type="protein sequence ID" value="CAF1583721.1"/>
    <property type="molecule type" value="Genomic_DNA"/>
</dbReference>
<dbReference type="EMBL" id="CAJOAX010011528">
    <property type="protein sequence ID" value="CAF4095350.1"/>
    <property type="molecule type" value="Genomic_DNA"/>
</dbReference>
<dbReference type="EMBL" id="CAJOBE010011251">
    <property type="protein sequence ID" value="CAF4126738.1"/>
    <property type="molecule type" value="Genomic_DNA"/>
</dbReference>
<dbReference type="EMBL" id="CAJNOT010003786">
    <property type="protein sequence ID" value="CAF1399790.1"/>
    <property type="molecule type" value="Genomic_DNA"/>
</dbReference>
<gene>
    <name evidence="7" type="ORF">FNK824_LOCUS32552</name>
    <name evidence="8" type="ORF">JBS370_LOCUS33814</name>
    <name evidence="5" type="ORF">JXQ802_LOCUS46505</name>
    <name evidence="6" type="ORF">OTI717_LOCUS33883</name>
    <name evidence="1" type="ORF">PYM288_LOCUS30739</name>
    <name evidence="2" type="ORF">RFH988_LOCUS32276</name>
    <name evidence="4" type="ORF">SEV965_LOCUS34106</name>
    <name evidence="3" type="ORF">ZHD862_LOCUS33069</name>
</gene>
<name>A0A815QAT5_9BILA</name>
<reference evidence="4" key="1">
    <citation type="submission" date="2021-02" db="EMBL/GenBank/DDBJ databases">
        <authorList>
            <person name="Nowell W R."/>
        </authorList>
    </citation>
    <scope>NUCLEOTIDE SEQUENCE</scope>
</reference>
<dbReference type="Proteomes" id="UP000663874">
    <property type="component" value="Unassembled WGS sequence"/>
</dbReference>
<evidence type="ECO:0000313" key="10">
    <source>
        <dbReference type="Proteomes" id="UP000663889"/>
    </source>
</evidence>
<sequence>MISLISYGLCKSGILLGQTTKEYNEFYIRLIERNFKLITKTHAYASCLFLLESHEDDLNKLLLPIIIQEINNDIQNNTLKYNLDIHLNGFILLNLFYLIENNYLNSYDILLSLIKDDILDINDNLTQKIISIGHERLLILGQYPKNDIWRL</sequence>
<dbReference type="EMBL" id="CAJNOU010004919">
    <property type="protein sequence ID" value="CAF1459865.1"/>
    <property type="molecule type" value="Genomic_DNA"/>
</dbReference>
<evidence type="ECO:0000313" key="7">
    <source>
        <dbReference type="EMBL" id="CAF4126738.1"/>
    </source>
</evidence>
<organism evidence="4 10">
    <name type="scientific">Rotaria sordida</name>
    <dbReference type="NCBI Taxonomy" id="392033"/>
    <lineage>
        <taxon>Eukaryota</taxon>
        <taxon>Metazoa</taxon>
        <taxon>Spiralia</taxon>
        <taxon>Gnathifera</taxon>
        <taxon>Rotifera</taxon>
        <taxon>Eurotatoria</taxon>
        <taxon>Bdelloidea</taxon>
        <taxon>Philodinida</taxon>
        <taxon>Philodinidae</taxon>
        <taxon>Rotaria</taxon>
    </lineage>
</organism>
<evidence type="ECO:0000313" key="4">
    <source>
        <dbReference type="EMBL" id="CAF1459865.1"/>
    </source>
</evidence>
<evidence type="ECO:0000313" key="5">
    <source>
        <dbReference type="EMBL" id="CAF1583721.1"/>
    </source>
</evidence>
<keyword evidence="9" id="KW-1185">Reference proteome</keyword>
<dbReference type="OrthoDB" id="10128390at2759"/>
<dbReference type="EMBL" id="CAJNOH010002950">
    <property type="protein sequence ID" value="CAF1317506.1"/>
    <property type="molecule type" value="Genomic_DNA"/>
</dbReference>
<dbReference type="EMBL" id="CAJNOO010003694">
    <property type="protein sequence ID" value="CAF1350552.1"/>
    <property type="molecule type" value="Genomic_DNA"/>
</dbReference>
<dbReference type="Proteomes" id="UP000663882">
    <property type="component" value="Unassembled WGS sequence"/>
</dbReference>
<evidence type="ECO:0000313" key="9">
    <source>
        <dbReference type="Proteomes" id="UP000663870"/>
    </source>
</evidence>